<dbReference type="PROSITE" id="PS50113">
    <property type="entry name" value="PAC"/>
    <property type="match status" value="4"/>
</dbReference>
<dbReference type="EMBL" id="CM001402">
    <property type="protein sequence ID" value="EHO42291.1"/>
    <property type="molecule type" value="Genomic_DNA"/>
</dbReference>
<keyword evidence="5" id="KW-0418">Kinase</keyword>
<dbReference type="SMART" id="SM00065">
    <property type="entry name" value="GAF"/>
    <property type="match status" value="3"/>
</dbReference>
<keyword evidence="3" id="KW-0597">Phosphoprotein</keyword>
<dbReference type="Proteomes" id="UP000004671">
    <property type="component" value="Chromosome"/>
</dbReference>
<evidence type="ECO:0000259" key="7">
    <source>
        <dbReference type="PROSITE" id="PS50113"/>
    </source>
</evidence>
<dbReference type="OrthoDB" id="9811889at2"/>
<feature type="domain" description="PAS" evidence="6">
    <location>
        <begin position="162"/>
        <end position="216"/>
    </location>
</feature>
<dbReference type="PANTHER" id="PTHR43304">
    <property type="entry name" value="PHYTOCHROME-LIKE PROTEIN CPH1"/>
    <property type="match status" value="1"/>
</dbReference>
<name>H1XQ40_CALAY</name>
<feature type="domain" description="PAC" evidence="7">
    <location>
        <begin position="775"/>
        <end position="827"/>
    </location>
</feature>
<dbReference type="InterPro" id="IPR001610">
    <property type="entry name" value="PAC"/>
</dbReference>
<dbReference type="Pfam" id="PF13426">
    <property type="entry name" value="PAS_9"/>
    <property type="match status" value="3"/>
</dbReference>
<keyword evidence="4" id="KW-0808">Transferase</keyword>
<evidence type="ECO:0000259" key="6">
    <source>
        <dbReference type="PROSITE" id="PS50112"/>
    </source>
</evidence>
<feature type="domain" description="PAS" evidence="6">
    <location>
        <begin position="703"/>
        <end position="773"/>
    </location>
</feature>
<dbReference type="InterPro" id="IPR000700">
    <property type="entry name" value="PAS-assoc_C"/>
</dbReference>
<evidence type="ECO:0000313" key="11">
    <source>
        <dbReference type="Proteomes" id="UP000183868"/>
    </source>
</evidence>
<feature type="domain" description="PAC" evidence="7">
    <location>
        <begin position="647"/>
        <end position="702"/>
    </location>
</feature>
<dbReference type="RefSeq" id="WP_006929578.1">
    <property type="nucleotide sequence ID" value="NZ_CM001402.1"/>
</dbReference>
<dbReference type="Gene3D" id="3.30.450.40">
    <property type="match status" value="3"/>
</dbReference>
<dbReference type="EC" id="2.7.13.3" evidence="2"/>
<dbReference type="SMART" id="SM00086">
    <property type="entry name" value="PAC"/>
    <property type="match status" value="5"/>
</dbReference>
<feature type="domain" description="PAS" evidence="6">
    <location>
        <begin position="1176"/>
        <end position="1219"/>
    </location>
</feature>
<dbReference type="eggNOG" id="COG2202">
    <property type="taxonomic scope" value="Bacteria"/>
</dbReference>
<dbReference type="InterPro" id="IPR052162">
    <property type="entry name" value="Sensor_kinase/Photoreceptor"/>
</dbReference>
<dbReference type="EMBL" id="CP018099">
    <property type="protein sequence ID" value="APF18268.1"/>
    <property type="molecule type" value="Genomic_DNA"/>
</dbReference>
<dbReference type="SUPFAM" id="SSF55785">
    <property type="entry name" value="PYP-like sensor domain (PAS domain)"/>
    <property type="match status" value="6"/>
</dbReference>
<dbReference type="SUPFAM" id="SSF55781">
    <property type="entry name" value="GAF domain-like"/>
    <property type="match status" value="3"/>
</dbReference>
<dbReference type="Gene3D" id="3.30.450.20">
    <property type="entry name" value="PAS domain"/>
    <property type="match status" value="6"/>
</dbReference>
<dbReference type="GO" id="GO:0004673">
    <property type="term" value="F:protein histidine kinase activity"/>
    <property type="evidence" value="ECO:0007669"/>
    <property type="project" value="UniProtKB-EC"/>
</dbReference>
<dbReference type="Pfam" id="PF08447">
    <property type="entry name" value="PAS_3"/>
    <property type="match status" value="2"/>
</dbReference>
<dbReference type="eggNOG" id="COG0642">
    <property type="taxonomic scope" value="Bacteria"/>
</dbReference>
<dbReference type="InterPro" id="IPR035965">
    <property type="entry name" value="PAS-like_dom_sf"/>
</dbReference>
<dbReference type="NCBIfam" id="TIGR00229">
    <property type="entry name" value="sensory_box"/>
    <property type="match status" value="5"/>
</dbReference>
<protein>
    <recommendedName>
        <fullName evidence="2">histidine kinase</fullName>
        <ecNumber evidence="2">2.7.13.3</ecNumber>
    </recommendedName>
</protein>
<dbReference type="Pfam" id="PF13185">
    <property type="entry name" value="GAF_2"/>
    <property type="match status" value="2"/>
</dbReference>
<dbReference type="PROSITE" id="PS50112">
    <property type="entry name" value="PAS"/>
    <property type="match status" value="5"/>
</dbReference>
<dbReference type="HOGENOM" id="CLU_264500_0_0_0"/>
<dbReference type="InterPro" id="IPR003018">
    <property type="entry name" value="GAF"/>
</dbReference>
<dbReference type="CDD" id="cd00130">
    <property type="entry name" value="PAS"/>
    <property type="match status" value="5"/>
</dbReference>
<dbReference type="InParanoid" id="H1XQ40"/>
<evidence type="ECO:0000313" key="8">
    <source>
        <dbReference type="EMBL" id="APF18268.1"/>
    </source>
</evidence>
<reference evidence="8 11" key="2">
    <citation type="submission" date="2016-11" db="EMBL/GenBank/DDBJ databases">
        <title>Genomic analysis of Caldithrix abyssi and proposal of a novel bacterial phylum Caldithrichaeota.</title>
        <authorList>
            <person name="Kublanov I."/>
            <person name="Sigalova O."/>
            <person name="Gavrilov S."/>
            <person name="Lebedinsky A."/>
            <person name="Ivanova N."/>
            <person name="Daum C."/>
            <person name="Reddy T."/>
            <person name="Klenk H.P."/>
            <person name="Goker M."/>
            <person name="Reva O."/>
            <person name="Miroshnichenko M."/>
            <person name="Kyprides N."/>
            <person name="Woyke T."/>
            <person name="Gelfand M."/>
        </authorList>
    </citation>
    <scope>NUCLEOTIDE SEQUENCE [LARGE SCALE GENOMIC DNA]</scope>
    <source>
        <strain evidence="8 11">LF13</strain>
    </source>
</reference>
<dbReference type="STRING" id="880073.Cabys_1519"/>
<evidence type="ECO:0000256" key="4">
    <source>
        <dbReference type="ARBA" id="ARBA00022679"/>
    </source>
</evidence>
<proteinExistence type="predicted"/>
<evidence type="ECO:0000256" key="5">
    <source>
        <dbReference type="ARBA" id="ARBA00022777"/>
    </source>
</evidence>
<feature type="domain" description="PAS" evidence="6">
    <location>
        <begin position="14"/>
        <end position="70"/>
    </location>
</feature>
<dbReference type="KEGG" id="caby:Cabys_1519"/>
<dbReference type="InterPro" id="IPR013656">
    <property type="entry name" value="PAS_4"/>
</dbReference>
<feature type="domain" description="PAC" evidence="7">
    <location>
        <begin position="511"/>
        <end position="563"/>
    </location>
</feature>
<gene>
    <name evidence="8" type="ORF">Cabys_1519</name>
    <name evidence="9" type="ORF">Calab_2682</name>
</gene>
<evidence type="ECO:0000313" key="10">
    <source>
        <dbReference type="Proteomes" id="UP000004671"/>
    </source>
</evidence>
<accession>H1XQ40</accession>
<evidence type="ECO:0000256" key="2">
    <source>
        <dbReference type="ARBA" id="ARBA00012438"/>
    </source>
</evidence>
<dbReference type="SMART" id="SM00091">
    <property type="entry name" value="PAS"/>
    <property type="match status" value="6"/>
</dbReference>
<evidence type="ECO:0000256" key="3">
    <source>
        <dbReference type="ARBA" id="ARBA00022553"/>
    </source>
</evidence>
<dbReference type="Proteomes" id="UP000183868">
    <property type="component" value="Chromosome"/>
</dbReference>
<feature type="domain" description="PAS" evidence="6">
    <location>
        <begin position="438"/>
        <end position="479"/>
    </location>
</feature>
<comment type="catalytic activity">
    <reaction evidence="1">
        <text>ATP + protein L-histidine = ADP + protein N-phospho-L-histidine.</text>
        <dbReference type="EC" id="2.7.13.3"/>
    </reaction>
</comment>
<dbReference type="PaxDb" id="880073-Calab_2682"/>
<dbReference type="Pfam" id="PF08448">
    <property type="entry name" value="PAS_4"/>
    <property type="match status" value="1"/>
</dbReference>
<dbReference type="InterPro" id="IPR013655">
    <property type="entry name" value="PAS_fold_3"/>
</dbReference>
<dbReference type="InterPro" id="IPR029016">
    <property type="entry name" value="GAF-like_dom_sf"/>
</dbReference>
<dbReference type="AlphaFoldDB" id="H1XQ40"/>
<sequence length="1264" mass="146019">MEPSKISEKSINEYIKIFQTLIESENEWVYYCDEHDNIHYLSFSFEKITGYSPAEFSTQRDFMHKLIAPEYLALWQEHLRNRQKPSRIKLAIRCKNGDTKQIEHRCYPFYDENKNYHGSISSNKALTQGETDKEAKIEKAAELLTDAQTFRHGPVVVFKWKNAPGWPVEYVSHNVREVFGYTVNEIVSGKMDYAHLIFEEDLPRVKKEVEEYSKSGAEAFQHQPYRIKRKDGKIVWLLDFTTVHRQQNKITNYTGYVVDITEMEESKDSLQNYINELQLLQAWIARLNRARSLKEVYETAVDGILEILKCDRSSLLLFEADGKVHFKAWRNLSDSYRKAVDGHSPWKPEDLDAEPIFYSDISRSDLDQTVKRRIVDEGIGALLFVPLVGPEKLLGKFMVYFNTPTQLTEKQLWLTQILSQNLAAIISSFQLLKKEQEAQKKYREIFENVSEGIYQSTKEGKLITVNQAMVKMFGYRSKEEMLNIPNSKILYWDAAERERLARLVEADGTLKNVEVRMKRKDGTEIWVLLNDRVITDQEGKILYYEGTVLDITDRKKAEQKHREQARLFRAISDNMTDLLWAKDLNKRYIFANKAICEKLLNAEDTEEPIGKNDIYFAQRERQSHPENPEYHTFGEICADSDQIVMDAKKPMRFDEFGNVKGKFLFLDVRKSPLFDEHGKMIGVVGSARDVTAEKEMQKRLKESEERYRMLFNLLPYGGEVLNTNGIIVEVSPSTCKMLGYDRDELIGQPISKFLAEPSLSTFQQKFPELLKGKAATAQVQFVKKDGQLLDVLRAANAITNENGKVIGILGINVDISERVKIEKELITKERKEKILNDLLKLILLDKPLEQKLARALEIILDAPLLEIQQKGGIFFVADEHKKQLKLMAAKNLSEQLTKACALVPFGKCLCGQAASSKKLMFRSHVDEGHSIRYAGMSDHGHYIVPILAGEKVLGVLVLYLPTHVKERPEEREFLQIISQTLASIIEHHLAKRELQRQITFVQALNSLSQFILVEQDRQKIFDFIVELIGKTLKLDATIIYQVDVKNKFARYLGVWRRKGVVTPEPLNYDLSSWTNFYNHLGKQKKYLVSHADVVHPAVSADGLADFFHGQRKLKSFLIYPFGFSKDGFYALSCTYFVQTHEWEESEISFIEALTHRCNIALMKLKLMEEQEKAHLQIERLASLVEQAAESIVITDTQGHVEYVNPAFEKITGYTINDVMQEKTNLLKNGQQEDENYRELLDTISAGKTWRGQFVNKRKKRRTLF</sequence>
<dbReference type="InterPro" id="IPR000014">
    <property type="entry name" value="PAS"/>
</dbReference>
<evidence type="ECO:0000256" key="1">
    <source>
        <dbReference type="ARBA" id="ARBA00000085"/>
    </source>
</evidence>
<evidence type="ECO:0000313" key="9">
    <source>
        <dbReference type="EMBL" id="EHO42291.1"/>
    </source>
</evidence>
<reference evidence="9 10" key="1">
    <citation type="submission" date="2011-09" db="EMBL/GenBank/DDBJ databases">
        <title>The permanent draft genome of Caldithrix abyssi DSM 13497.</title>
        <authorList>
            <consortium name="US DOE Joint Genome Institute (JGI-PGF)"/>
            <person name="Lucas S."/>
            <person name="Han J."/>
            <person name="Lapidus A."/>
            <person name="Bruce D."/>
            <person name="Goodwin L."/>
            <person name="Pitluck S."/>
            <person name="Peters L."/>
            <person name="Kyrpides N."/>
            <person name="Mavromatis K."/>
            <person name="Ivanova N."/>
            <person name="Mikhailova N."/>
            <person name="Chertkov O."/>
            <person name="Detter J.C."/>
            <person name="Tapia R."/>
            <person name="Han C."/>
            <person name="Land M."/>
            <person name="Hauser L."/>
            <person name="Markowitz V."/>
            <person name="Cheng J.-F."/>
            <person name="Hugenholtz P."/>
            <person name="Woyke T."/>
            <person name="Wu D."/>
            <person name="Spring S."/>
            <person name="Brambilla E."/>
            <person name="Klenk H.-P."/>
            <person name="Eisen J.A."/>
        </authorList>
    </citation>
    <scope>NUCLEOTIDE SEQUENCE [LARGE SCALE GENOMIC DNA]</scope>
    <source>
        <strain evidence="9 10">DSM 13497</strain>
    </source>
</reference>
<dbReference type="eggNOG" id="COG2203">
    <property type="taxonomic scope" value="Bacteria"/>
</dbReference>
<dbReference type="PANTHER" id="PTHR43304:SF1">
    <property type="entry name" value="PAC DOMAIN-CONTAINING PROTEIN"/>
    <property type="match status" value="1"/>
</dbReference>
<organism evidence="9 10">
    <name type="scientific">Caldithrix abyssi DSM 13497</name>
    <dbReference type="NCBI Taxonomy" id="880073"/>
    <lineage>
        <taxon>Bacteria</taxon>
        <taxon>Pseudomonadati</taxon>
        <taxon>Calditrichota</taxon>
        <taxon>Calditrichia</taxon>
        <taxon>Calditrichales</taxon>
        <taxon>Calditrichaceae</taxon>
        <taxon>Caldithrix</taxon>
    </lineage>
</organism>
<keyword evidence="10" id="KW-1185">Reference proteome</keyword>
<feature type="domain" description="PAC" evidence="7">
    <location>
        <begin position="221"/>
        <end position="272"/>
    </location>
</feature>